<dbReference type="STRING" id="1886670.PTI45_02616"/>
<gene>
    <name evidence="7" type="ORF">PTI45_02616</name>
</gene>
<feature type="transmembrane region" description="Helical" evidence="5">
    <location>
        <begin position="33"/>
        <end position="56"/>
    </location>
</feature>
<dbReference type="InterPro" id="IPR050932">
    <property type="entry name" value="TM2D1-3-like"/>
</dbReference>
<evidence type="ECO:0000313" key="7">
    <source>
        <dbReference type="EMBL" id="ODP27978.1"/>
    </source>
</evidence>
<dbReference type="RefSeq" id="WP_069328023.1">
    <property type="nucleotide sequence ID" value="NZ_MDER01000044.1"/>
</dbReference>
<dbReference type="EMBL" id="MDER01000044">
    <property type="protein sequence ID" value="ODP27978.1"/>
    <property type="molecule type" value="Genomic_DNA"/>
</dbReference>
<keyword evidence="8" id="KW-1185">Reference proteome</keyword>
<dbReference type="GO" id="GO:0016020">
    <property type="term" value="C:membrane"/>
    <property type="evidence" value="ECO:0007669"/>
    <property type="project" value="UniProtKB-SubCell"/>
</dbReference>
<accession>A0A1E3L2H8</accession>
<sequence length="69" mass="7776">MYSRKSNLVSLLLCIFFGYLGIHRFYVGKVGTGLLMLFTAGLGGVWVIIDIIIIILGKFRDKEGYSLKF</sequence>
<dbReference type="Proteomes" id="UP000094578">
    <property type="component" value="Unassembled WGS sequence"/>
</dbReference>
<keyword evidence="2 5" id="KW-0812">Transmembrane</keyword>
<dbReference type="AlphaFoldDB" id="A0A1E3L2H8"/>
<keyword evidence="4 5" id="KW-0472">Membrane</keyword>
<dbReference type="PANTHER" id="PTHR21016:SF25">
    <property type="entry name" value="TM2 DOMAIN-CONTAINING PROTEIN DDB_G0277895-RELATED"/>
    <property type="match status" value="1"/>
</dbReference>
<organism evidence="7 8">
    <name type="scientific">Paenibacillus nuruki</name>
    <dbReference type="NCBI Taxonomy" id="1886670"/>
    <lineage>
        <taxon>Bacteria</taxon>
        <taxon>Bacillati</taxon>
        <taxon>Bacillota</taxon>
        <taxon>Bacilli</taxon>
        <taxon>Bacillales</taxon>
        <taxon>Paenibacillaceae</taxon>
        <taxon>Paenibacillus</taxon>
    </lineage>
</organism>
<comment type="caution">
    <text evidence="7">The sequence shown here is derived from an EMBL/GenBank/DDBJ whole genome shotgun (WGS) entry which is preliminary data.</text>
</comment>
<name>A0A1E3L2H8_9BACL</name>
<evidence type="ECO:0000256" key="5">
    <source>
        <dbReference type="SAM" id="Phobius"/>
    </source>
</evidence>
<dbReference type="InterPro" id="IPR007829">
    <property type="entry name" value="TM2"/>
</dbReference>
<dbReference type="PANTHER" id="PTHR21016">
    <property type="entry name" value="BETA-AMYLOID BINDING PROTEIN-RELATED"/>
    <property type="match status" value="1"/>
</dbReference>
<feature type="transmembrane region" description="Helical" evidence="5">
    <location>
        <begin position="7"/>
        <end position="27"/>
    </location>
</feature>
<dbReference type="Pfam" id="PF05154">
    <property type="entry name" value="TM2"/>
    <property type="match status" value="1"/>
</dbReference>
<evidence type="ECO:0000259" key="6">
    <source>
        <dbReference type="Pfam" id="PF05154"/>
    </source>
</evidence>
<evidence type="ECO:0000256" key="1">
    <source>
        <dbReference type="ARBA" id="ARBA00004141"/>
    </source>
</evidence>
<evidence type="ECO:0000256" key="4">
    <source>
        <dbReference type="ARBA" id="ARBA00023136"/>
    </source>
</evidence>
<proteinExistence type="predicted"/>
<feature type="domain" description="TM2" evidence="6">
    <location>
        <begin position="4"/>
        <end position="52"/>
    </location>
</feature>
<keyword evidence="3 5" id="KW-1133">Transmembrane helix</keyword>
<evidence type="ECO:0000256" key="2">
    <source>
        <dbReference type="ARBA" id="ARBA00022692"/>
    </source>
</evidence>
<evidence type="ECO:0000313" key="8">
    <source>
        <dbReference type="Proteomes" id="UP000094578"/>
    </source>
</evidence>
<reference evidence="7 8" key="1">
    <citation type="submission" date="2016-08" db="EMBL/GenBank/DDBJ databases">
        <title>Genome sequencing of Paenibacillus sp. TI45-13ar, isolated from Korean traditional nuruk.</title>
        <authorList>
            <person name="Kim S.-J."/>
        </authorList>
    </citation>
    <scope>NUCLEOTIDE SEQUENCE [LARGE SCALE GENOMIC DNA]</scope>
    <source>
        <strain evidence="7 8">TI45-13ar</strain>
    </source>
</reference>
<protein>
    <submittedName>
        <fullName evidence="7">Putative membrane protein YozV</fullName>
    </submittedName>
</protein>
<comment type="subcellular location">
    <subcellularLocation>
        <location evidence="1">Membrane</location>
        <topology evidence="1">Multi-pass membrane protein</topology>
    </subcellularLocation>
</comment>
<evidence type="ECO:0000256" key="3">
    <source>
        <dbReference type="ARBA" id="ARBA00022989"/>
    </source>
</evidence>